<sequence>MAKLTGLPPEIRNSIYDLLIILDEPIPIASPRKEHVRKKQEHSSLASLLRVNKQINQEAKTLFYARSTFIVGNGSWGSTSQVNVQALKEFIRRVPKDCIALIHKIELDICLVRFYNRHRNFHRVRKEDISQLEMVSRALAKYFKGLESVSAAMVNIITYPHTDSRGWLEYPIHGNVGVLAKPIWKILTLPALKQLYFKYESSPDIKTLVEAVLEGNEEAKDKVKMMKQDGSIVPLLTVTP</sequence>
<gene>
    <name evidence="1" type="ORF">K444DRAFT_224130</name>
</gene>
<dbReference type="GeneID" id="36579259"/>
<dbReference type="InterPro" id="IPR038883">
    <property type="entry name" value="AN11006-like"/>
</dbReference>
<dbReference type="OrthoDB" id="62952at2759"/>
<reference evidence="1 2" key="1">
    <citation type="submission" date="2016-04" db="EMBL/GenBank/DDBJ databases">
        <title>A degradative enzymes factory behind the ericoid mycorrhizal symbiosis.</title>
        <authorList>
            <consortium name="DOE Joint Genome Institute"/>
            <person name="Martino E."/>
            <person name="Morin E."/>
            <person name="Grelet G."/>
            <person name="Kuo A."/>
            <person name="Kohler A."/>
            <person name="Daghino S."/>
            <person name="Barry K."/>
            <person name="Choi C."/>
            <person name="Cichocki N."/>
            <person name="Clum A."/>
            <person name="Copeland A."/>
            <person name="Hainaut M."/>
            <person name="Haridas S."/>
            <person name="Labutti K."/>
            <person name="Lindquist E."/>
            <person name="Lipzen A."/>
            <person name="Khouja H.-R."/>
            <person name="Murat C."/>
            <person name="Ohm R."/>
            <person name="Olson A."/>
            <person name="Spatafora J."/>
            <person name="Veneault-Fourrey C."/>
            <person name="Henrissat B."/>
            <person name="Grigoriev I."/>
            <person name="Martin F."/>
            <person name="Perotto S."/>
        </authorList>
    </citation>
    <scope>NUCLEOTIDE SEQUENCE [LARGE SCALE GENOMIC DNA]</scope>
    <source>
        <strain evidence="1 2">E</strain>
    </source>
</reference>
<evidence type="ECO:0000313" key="1">
    <source>
        <dbReference type="EMBL" id="PMD51061.1"/>
    </source>
</evidence>
<dbReference type="RefSeq" id="XP_024727965.1">
    <property type="nucleotide sequence ID" value="XM_024871177.1"/>
</dbReference>
<name>A0A2J6SJV9_9HELO</name>
<protein>
    <recommendedName>
        <fullName evidence="3">F-box domain-containing protein</fullName>
    </recommendedName>
</protein>
<keyword evidence="2" id="KW-1185">Reference proteome</keyword>
<dbReference type="InParanoid" id="A0A2J6SJV9"/>
<evidence type="ECO:0008006" key="3">
    <source>
        <dbReference type="Google" id="ProtNLM"/>
    </source>
</evidence>
<dbReference type="PANTHER" id="PTHR42085:SF7">
    <property type="entry name" value="F-BOX DOMAIN-CONTAINING PROTEIN"/>
    <property type="match status" value="1"/>
</dbReference>
<dbReference type="EMBL" id="KZ613912">
    <property type="protein sequence ID" value="PMD51061.1"/>
    <property type="molecule type" value="Genomic_DNA"/>
</dbReference>
<dbReference type="Proteomes" id="UP000235371">
    <property type="component" value="Unassembled WGS sequence"/>
</dbReference>
<accession>A0A2J6SJV9</accession>
<proteinExistence type="predicted"/>
<evidence type="ECO:0000313" key="2">
    <source>
        <dbReference type="Proteomes" id="UP000235371"/>
    </source>
</evidence>
<dbReference type="PANTHER" id="PTHR42085">
    <property type="entry name" value="F-BOX DOMAIN-CONTAINING PROTEIN"/>
    <property type="match status" value="1"/>
</dbReference>
<organism evidence="1 2">
    <name type="scientific">Hyaloscypha bicolor E</name>
    <dbReference type="NCBI Taxonomy" id="1095630"/>
    <lineage>
        <taxon>Eukaryota</taxon>
        <taxon>Fungi</taxon>
        <taxon>Dikarya</taxon>
        <taxon>Ascomycota</taxon>
        <taxon>Pezizomycotina</taxon>
        <taxon>Leotiomycetes</taxon>
        <taxon>Helotiales</taxon>
        <taxon>Hyaloscyphaceae</taxon>
        <taxon>Hyaloscypha</taxon>
        <taxon>Hyaloscypha bicolor</taxon>
    </lineage>
</organism>
<dbReference type="AlphaFoldDB" id="A0A2J6SJV9"/>